<keyword evidence="3" id="KW-1185">Reference proteome</keyword>
<dbReference type="OrthoDB" id="5421765at2759"/>
<proteinExistence type="predicted"/>
<gene>
    <name evidence="2" type="ORF">K432DRAFT_354759</name>
</gene>
<feature type="region of interest" description="Disordered" evidence="1">
    <location>
        <begin position="35"/>
        <end position="66"/>
    </location>
</feature>
<dbReference type="EMBL" id="KV745000">
    <property type="protein sequence ID" value="OCK79536.1"/>
    <property type="molecule type" value="Genomic_DNA"/>
</dbReference>
<accession>A0A8E2E8T6</accession>
<protein>
    <submittedName>
        <fullName evidence="2">Uncharacterized protein</fullName>
    </submittedName>
</protein>
<dbReference type="AlphaFoldDB" id="A0A8E2E8T6"/>
<evidence type="ECO:0000313" key="2">
    <source>
        <dbReference type="EMBL" id="OCK79536.1"/>
    </source>
</evidence>
<feature type="region of interest" description="Disordered" evidence="1">
    <location>
        <begin position="90"/>
        <end position="109"/>
    </location>
</feature>
<name>A0A8E2E8T6_9PEZI</name>
<sequence length="395" mass="42110">MTLAPGTSGPLTIGTSTWSTTVTFTIDAVGRDATTPSVSTSITTTPVASVSTSTTPPASPSASSLVSQSTSIYSTPSALISSAASTSNSSLIVGPTKIPQPSKKSGVSSGGAAGIAIGCTIAAALPQHEKRPDVSLQSVDDARSISRTVENNLPQPLEDKAIAGEISKISTLIKNHTQSYYHGARVRAGAVDLDALQALGSSLPMSVGTLDTLLSNPTTRETGLRFCIAWVIVSRIQVNSAPTTTFLPPEVAYCMQSMTALDSKPEVRTAFLSKWRTLTAELMHYNRSGFAANDPRKDNIIKAVELLDAILHPYADERIDNNQRRRNLEEILKRAAAFAFILFSQPSTWKFDWQGDHNVEVGSLVIFPALVQLSDETGNVLQPPRAFSEIVVRQV</sequence>
<dbReference type="Proteomes" id="UP000250266">
    <property type="component" value="Unassembled WGS sequence"/>
</dbReference>
<reference evidence="2 3" key="1">
    <citation type="journal article" date="2016" name="Nat. Commun.">
        <title>Ectomycorrhizal ecology is imprinted in the genome of the dominant symbiotic fungus Cenococcum geophilum.</title>
        <authorList>
            <consortium name="DOE Joint Genome Institute"/>
            <person name="Peter M."/>
            <person name="Kohler A."/>
            <person name="Ohm R.A."/>
            <person name="Kuo A."/>
            <person name="Krutzmann J."/>
            <person name="Morin E."/>
            <person name="Arend M."/>
            <person name="Barry K.W."/>
            <person name="Binder M."/>
            <person name="Choi C."/>
            <person name="Clum A."/>
            <person name="Copeland A."/>
            <person name="Grisel N."/>
            <person name="Haridas S."/>
            <person name="Kipfer T."/>
            <person name="LaButti K."/>
            <person name="Lindquist E."/>
            <person name="Lipzen A."/>
            <person name="Maire R."/>
            <person name="Meier B."/>
            <person name="Mihaltcheva S."/>
            <person name="Molinier V."/>
            <person name="Murat C."/>
            <person name="Poggeler S."/>
            <person name="Quandt C.A."/>
            <person name="Sperisen C."/>
            <person name="Tritt A."/>
            <person name="Tisserant E."/>
            <person name="Crous P.W."/>
            <person name="Henrissat B."/>
            <person name="Nehls U."/>
            <person name="Egli S."/>
            <person name="Spatafora J.W."/>
            <person name="Grigoriev I.V."/>
            <person name="Martin F.M."/>
        </authorList>
    </citation>
    <scope>NUCLEOTIDE SEQUENCE [LARGE SCALE GENOMIC DNA]</scope>
    <source>
        <strain evidence="2 3">CBS 459.81</strain>
    </source>
</reference>
<evidence type="ECO:0000256" key="1">
    <source>
        <dbReference type="SAM" id="MobiDB-lite"/>
    </source>
</evidence>
<evidence type="ECO:0000313" key="3">
    <source>
        <dbReference type="Proteomes" id="UP000250266"/>
    </source>
</evidence>
<organism evidence="2 3">
    <name type="scientific">Lepidopterella palustris CBS 459.81</name>
    <dbReference type="NCBI Taxonomy" id="1314670"/>
    <lineage>
        <taxon>Eukaryota</taxon>
        <taxon>Fungi</taxon>
        <taxon>Dikarya</taxon>
        <taxon>Ascomycota</taxon>
        <taxon>Pezizomycotina</taxon>
        <taxon>Dothideomycetes</taxon>
        <taxon>Pleosporomycetidae</taxon>
        <taxon>Mytilinidiales</taxon>
        <taxon>Argynnaceae</taxon>
        <taxon>Lepidopterella</taxon>
    </lineage>
</organism>